<dbReference type="PANTHER" id="PTHR12126">
    <property type="entry name" value="NADH-UBIQUINONE OXIDOREDUCTASE 39 KDA SUBUNIT-RELATED"/>
    <property type="match status" value="1"/>
</dbReference>
<dbReference type="PANTHER" id="PTHR12126:SF11">
    <property type="entry name" value="NADH DEHYDROGENASE [UBIQUINONE] 1 ALPHA SUBCOMPLEX SUBUNIT 9, MITOCHONDRIAL"/>
    <property type="match status" value="1"/>
</dbReference>
<dbReference type="Gene3D" id="3.40.50.720">
    <property type="entry name" value="NAD(P)-binding Rossmann-like Domain"/>
    <property type="match status" value="1"/>
</dbReference>
<keyword evidence="2" id="KW-1185">Reference proteome</keyword>
<dbReference type="RefSeq" id="WP_093940014.1">
    <property type="nucleotide sequence ID" value="NZ_CP022521.1"/>
</dbReference>
<proteinExistence type="predicted"/>
<evidence type="ECO:0000313" key="1">
    <source>
        <dbReference type="EMBL" id="ASO18287.1"/>
    </source>
</evidence>
<dbReference type="EMBL" id="CP022521">
    <property type="protein sequence ID" value="ASO18287.1"/>
    <property type="molecule type" value="Genomic_DNA"/>
</dbReference>
<organism evidence="1 2">
    <name type="scientific">Actinoalloteichus hoggarensis</name>
    <dbReference type="NCBI Taxonomy" id="1470176"/>
    <lineage>
        <taxon>Bacteria</taxon>
        <taxon>Bacillati</taxon>
        <taxon>Actinomycetota</taxon>
        <taxon>Actinomycetes</taxon>
        <taxon>Pseudonocardiales</taxon>
        <taxon>Pseudonocardiaceae</taxon>
        <taxon>Actinoalloteichus</taxon>
    </lineage>
</organism>
<reference evidence="1 2" key="1">
    <citation type="submission" date="2017-07" db="EMBL/GenBank/DDBJ databases">
        <title>Complete genome sequence of Actinoalloteichus hoggarensis DSM 45943, type strain of Actinoalloteichus hoggarensis.</title>
        <authorList>
            <person name="Ruckert C."/>
            <person name="Nouioui I."/>
            <person name="Willmese J."/>
            <person name="van Wezel G."/>
            <person name="Klenk H.-P."/>
            <person name="Kalinowski J."/>
            <person name="Zotchev S.B."/>
        </authorList>
    </citation>
    <scope>NUCLEOTIDE SEQUENCE [LARGE SCALE GENOMIC DNA]</scope>
    <source>
        <strain evidence="1 2">DSM 45943</strain>
    </source>
</reference>
<dbReference type="InterPro" id="IPR036291">
    <property type="entry name" value="NAD(P)-bd_dom_sf"/>
</dbReference>
<dbReference type="InterPro" id="IPR016040">
    <property type="entry name" value="NAD(P)-bd_dom"/>
</dbReference>
<dbReference type="OrthoDB" id="9771302at2"/>
<protein>
    <submittedName>
        <fullName evidence="1">Uncharacterized protein</fullName>
    </submittedName>
</protein>
<dbReference type="InterPro" id="IPR051207">
    <property type="entry name" value="ComplexI_NDUFA9_subunit"/>
</dbReference>
<dbReference type="Proteomes" id="UP000204221">
    <property type="component" value="Chromosome"/>
</dbReference>
<dbReference type="AlphaFoldDB" id="A0A221VXT6"/>
<dbReference type="SUPFAM" id="SSF51735">
    <property type="entry name" value="NAD(P)-binding Rossmann-fold domains"/>
    <property type="match status" value="1"/>
</dbReference>
<gene>
    <name evidence="1" type="ORF">AHOG_03145</name>
</gene>
<sequence>MSRSILVTGGTGTLGRAVVTRLSATMHDVRVLSRSTAPTGPAARGWFRGDLRTGAGLDEALAHADVILHCATTGGRADVAATRRLIAAAADGGRPRLVYVSIVGCDRIPLRYYRAKQECERLIESSGLPWTIVRVTQFHDLIAAFFTAQRRLPAVLVPSGVSFQPIDVRDVADRLAEIIGRVSVGREPDIGGPEISTAAELARTYRGAVGGRRAVLPISLPGRVLRGLRRGGNLVPGNAVGQRTFGEFLAQAPAGSR</sequence>
<dbReference type="GO" id="GO:0044877">
    <property type="term" value="F:protein-containing complex binding"/>
    <property type="evidence" value="ECO:0007669"/>
    <property type="project" value="TreeGrafter"/>
</dbReference>
<dbReference type="Pfam" id="PF13460">
    <property type="entry name" value="NAD_binding_10"/>
    <property type="match status" value="1"/>
</dbReference>
<evidence type="ECO:0000313" key="2">
    <source>
        <dbReference type="Proteomes" id="UP000204221"/>
    </source>
</evidence>
<accession>A0A221VXT6</accession>
<dbReference type="KEGG" id="ahg:AHOG_03145"/>
<name>A0A221VXT6_9PSEU</name>